<evidence type="ECO:0000259" key="1">
    <source>
        <dbReference type="Pfam" id="PF18765"/>
    </source>
</evidence>
<dbReference type="InterPro" id="IPR043519">
    <property type="entry name" value="NT_sf"/>
</dbReference>
<gene>
    <name evidence="2" type="ORF">JYT19_00985</name>
</gene>
<feature type="domain" description="Polymerase beta nucleotidyltransferase" evidence="1">
    <location>
        <begin position="25"/>
        <end position="97"/>
    </location>
</feature>
<comment type="caution">
    <text evidence="2">The sequence shown here is derived from an EMBL/GenBank/DDBJ whole genome shotgun (WGS) entry which is preliminary data.</text>
</comment>
<dbReference type="EMBL" id="JAFITA010000015">
    <property type="protein sequence ID" value="MBN4077465.1"/>
    <property type="molecule type" value="Genomic_DNA"/>
</dbReference>
<dbReference type="PANTHER" id="PTHR43852:SF2">
    <property type="entry name" value="PROTEIN ADENYLYLTRANSFERASE MNTA"/>
    <property type="match status" value="1"/>
</dbReference>
<name>A0ABS3AWP0_9FIRM</name>
<reference evidence="2" key="1">
    <citation type="submission" date="2021-02" db="EMBL/GenBank/DDBJ databases">
        <title>Activity-based single-cell genomes from oceanic crustal fluid captures similar information to metagenomic and metatranscriptomic surveys with orders of magnitude less sampling.</title>
        <authorList>
            <person name="D'Angelo T.S."/>
            <person name="Orcutt B.N."/>
        </authorList>
    </citation>
    <scope>NUCLEOTIDE SEQUENCE [LARGE SCALE GENOMIC DNA]</scope>
    <source>
        <strain evidence="2">AH-315-E05</strain>
    </source>
</reference>
<dbReference type="Proteomes" id="UP000765003">
    <property type="component" value="Unassembled WGS sequence"/>
</dbReference>
<protein>
    <submittedName>
        <fullName evidence="2">Nucleotidyltransferase domain-containing protein</fullName>
    </submittedName>
</protein>
<keyword evidence="3" id="KW-1185">Reference proteome</keyword>
<evidence type="ECO:0000313" key="3">
    <source>
        <dbReference type="Proteomes" id="UP000765003"/>
    </source>
</evidence>
<dbReference type="InterPro" id="IPR052930">
    <property type="entry name" value="TA_antitoxin_MntA"/>
</dbReference>
<sequence>MNLKNNQYVEQVKNLVLNHFKNYKVKIYFFGSRARNSASMASDVDVAILPLETIERFVFSEIREKLEESNVPYEVDIVNLDDAEDELKEQILREGILWRG</sequence>
<proteinExistence type="predicted"/>
<organism evidence="2 3">
    <name type="scientific">Sulfobacillus acidophilus</name>
    <dbReference type="NCBI Taxonomy" id="53633"/>
    <lineage>
        <taxon>Bacteria</taxon>
        <taxon>Bacillati</taxon>
        <taxon>Bacillota</taxon>
        <taxon>Clostridia</taxon>
        <taxon>Eubacteriales</taxon>
        <taxon>Clostridiales Family XVII. Incertae Sedis</taxon>
        <taxon>Sulfobacillus</taxon>
    </lineage>
</organism>
<dbReference type="Gene3D" id="3.30.460.10">
    <property type="entry name" value="Beta Polymerase, domain 2"/>
    <property type="match status" value="1"/>
</dbReference>
<dbReference type="CDD" id="cd05403">
    <property type="entry name" value="NT_KNTase_like"/>
    <property type="match status" value="1"/>
</dbReference>
<dbReference type="SUPFAM" id="SSF81301">
    <property type="entry name" value="Nucleotidyltransferase"/>
    <property type="match status" value="1"/>
</dbReference>
<accession>A0ABS3AWP0</accession>
<dbReference type="Pfam" id="PF18765">
    <property type="entry name" value="Polbeta"/>
    <property type="match status" value="1"/>
</dbReference>
<dbReference type="PANTHER" id="PTHR43852">
    <property type="entry name" value="NUCLEOTIDYLTRANSFERASE"/>
    <property type="match status" value="1"/>
</dbReference>
<dbReference type="InterPro" id="IPR041633">
    <property type="entry name" value="Polbeta"/>
</dbReference>
<evidence type="ECO:0000313" key="2">
    <source>
        <dbReference type="EMBL" id="MBN4077465.1"/>
    </source>
</evidence>